<dbReference type="InParanoid" id="E1ZC10"/>
<feature type="region of interest" description="Disordered" evidence="1">
    <location>
        <begin position="15"/>
        <end position="44"/>
    </location>
</feature>
<keyword evidence="3" id="KW-1185">Reference proteome</keyword>
<gene>
    <name evidence="2" type="ORF">CHLNCDRAFT_51502</name>
</gene>
<dbReference type="RefSeq" id="XP_005848833.1">
    <property type="nucleotide sequence ID" value="XM_005848771.1"/>
</dbReference>
<accession>E1ZC10</accession>
<sequence length="639" mass="64828">MLATVDGAAVCSAAAGKQPGSQAWPALPASPPSLLTSGTPLEPAPSLEEALGSLTVHDKGAGCLAPGHGTGGGSGGAGSPTGGGTPPASEAWVLTAGLASSAATSGLSPDIRQVPMPAVSQHKRGNMFGPLESRVELAPALRAALLQQAQVQQGRREQRRAPATAALMQAQQARVHLHGMAVPTGRAATPAASASLISGGLMTPSHSLDDLTAPGSLLTGAMSRAPSAALAPELQAFLLQQQQPDEAAASWATAHNNSCGSLDLLSQASLQAAEPLATLRPSPTPQLTGAGGGAGAGFDWPLEGTQLPCLPGSLAAAAAPQLGVLPLSGGSSGPTSMSAYQAGPWTPACFPAPQAALPAGPAFPQSLPQVLGAQLPAHLQSLLLHEQQHSAALLQPFPSSHGLPRPRLYHPHPQQAVQGLARRLAQAATQDPPELLVGPQGRYQPYCQQVISARLNHAATSALSIIRLLQSRDTPAIAAQIGKRYYCSLKEVAKVVGGARCLLVAPDVQISSTANINPVRALQRILLDAQAAGVPVIFALSRRGIGQVFGRDKSMSIVAIMRLEGLEGEYGVMVEEAIQGRQLYMQHRGGAPTAAALAPMGGHLPGVPVAGDIGAAAIAAIQRAQAALSLPAAQLGIRP</sequence>
<dbReference type="EMBL" id="GL433841">
    <property type="protein sequence ID" value="EFN56731.1"/>
    <property type="molecule type" value="Genomic_DNA"/>
</dbReference>
<organism evidence="3">
    <name type="scientific">Chlorella variabilis</name>
    <name type="common">Green alga</name>
    <dbReference type="NCBI Taxonomy" id="554065"/>
    <lineage>
        <taxon>Eukaryota</taxon>
        <taxon>Viridiplantae</taxon>
        <taxon>Chlorophyta</taxon>
        <taxon>core chlorophytes</taxon>
        <taxon>Trebouxiophyceae</taxon>
        <taxon>Chlorellales</taxon>
        <taxon>Chlorellaceae</taxon>
        <taxon>Chlorella clade</taxon>
        <taxon>Chlorella</taxon>
    </lineage>
</organism>
<evidence type="ECO:0000313" key="3">
    <source>
        <dbReference type="Proteomes" id="UP000008141"/>
    </source>
</evidence>
<feature type="compositionally biased region" description="Low complexity" evidence="1">
    <location>
        <begin position="32"/>
        <end position="41"/>
    </location>
</feature>
<dbReference type="eggNOG" id="ENOG502QUP4">
    <property type="taxonomic scope" value="Eukaryota"/>
</dbReference>
<dbReference type="InterPro" id="IPR029064">
    <property type="entry name" value="Ribosomal_eL30-like_sf"/>
</dbReference>
<evidence type="ECO:0000313" key="2">
    <source>
        <dbReference type="EMBL" id="EFN56731.1"/>
    </source>
</evidence>
<feature type="compositionally biased region" description="Gly residues" evidence="1">
    <location>
        <begin position="68"/>
        <end position="85"/>
    </location>
</feature>
<dbReference type="OrthoDB" id="2020517at2759"/>
<reference evidence="2 3" key="1">
    <citation type="journal article" date="2010" name="Plant Cell">
        <title>The Chlorella variabilis NC64A genome reveals adaptation to photosymbiosis, coevolution with viruses, and cryptic sex.</title>
        <authorList>
            <person name="Blanc G."/>
            <person name="Duncan G."/>
            <person name="Agarkova I."/>
            <person name="Borodovsky M."/>
            <person name="Gurnon J."/>
            <person name="Kuo A."/>
            <person name="Lindquist E."/>
            <person name="Lucas S."/>
            <person name="Pangilinan J."/>
            <person name="Polle J."/>
            <person name="Salamov A."/>
            <person name="Terry A."/>
            <person name="Yamada T."/>
            <person name="Dunigan D.D."/>
            <person name="Grigoriev I.V."/>
            <person name="Claverie J.M."/>
            <person name="Van Etten J.L."/>
        </authorList>
    </citation>
    <scope>NUCLEOTIDE SEQUENCE [LARGE SCALE GENOMIC DNA]</scope>
    <source>
        <strain evidence="2 3">NC64A</strain>
    </source>
</reference>
<dbReference type="GeneID" id="17356236"/>
<dbReference type="KEGG" id="cvr:CHLNCDRAFT_51502"/>
<dbReference type="Gene3D" id="3.30.1330.30">
    <property type="match status" value="1"/>
</dbReference>
<dbReference type="STRING" id="554065.E1ZC10"/>
<evidence type="ECO:0000256" key="1">
    <source>
        <dbReference type="SAM" id="MobiDB-lite"/>
    </source>
</evidence>
<protein>
    <recommendedName>
        <fullName evidence="4">Ribosomal protein L7Ae/L30e/S12e/Gadd45 domain-containing protein</fullName>
    </recommendedName>
</protein>
<feature type="region of interest" description="Disordered" evidence="1">
    <location>
        <begin position="62"/>
        <end position="89"/>
    </location>
</feature>
<dbReference type="Proteomes" id="UP000008141">
    <property type="component" value="Unassembled WGS sequence"/>
</dbReference>
<dbReference type="AlphaFoldDB" id="E1ZC10"/>
<name>E1ZC10_CHLVA</name>
<proteinExistence type="predicted"/>
<evidence type="ECO:0008006" key="4">
    <source>
        <dbReference type="Google" id="ProtNLM"/>
    </source>
</evidence>